<feature type="region of interest" description="Disordered" evidence="3">
    <location>
        <begin position="421"/>
        <end position="454"/>
    </location>
</feature>
<feature type="compositionally biased region" description="Polar residues" evidence="3">
    <location>
        <begin position="421"/>
        <end position="436"/>
    </location>
</feature>
<dbReference type="eggNOG" id="KOG1192">
    <property type="taxonomic scope" value="Eukaryota"/>
</dbReference>
<feature type="coiled-coil region" evidence="2">
    <location>
        <begin position="50"/>
        <end position="77"/>
    </location>
</feature>
<feature type="coiled-coil region" evidence="2">
    <location>
        <begin position="106"/>
        <end position="196"/>
    </location>
</feature>
<dbReference type="SMART" id="SM00726">
    <property type="entry name" value="UIM"/>
    <property type="match status" value="4"/>
</dbReference>
<dbReference type="PANTHER" id="PTHR48050">
    <property type="entry name" value="STEROL 3-BETA-GLUCOSYLTRANSFERASE"/>
    <property type="match status" value="1"/>
</dbReference>
<dbReference type="SUPFAM" id="SSF53756">
    <property type="entry name" value="UDP-Glycosyltransferase/glycogen phosphorylase"/>
    <property type="match status" value="1"/>
</dbReference>
<reference evidence="6" key="1">
    <citation type="journal article" date="2007" name="Plant Cell">
        <title>Dothideomycete-plant interactions illuminated by genome sequencing and EST analysis of the wheat pathogen Stagonospora nodorum.</title>
        <authorList>
            <person name="Hane J.K."/>
            <person name="Lowe R.G."/>
            <person name="Solomon P.S."/>
            <person name="Tan K.C."/>
            <person name="Schoch C.L."/>
            <person name="Spatafora J.W."/>
            <person name="Crous P.W."/>
            <person name="Kodira C."/>
            <person name="Birren B.W."/>
            <person name="Galagan J.E."/>
            <person name="Torriani S.F."/>
            <person name="McDonald B.A."/>
            <person name="Oliver R.P."/>
        </authorList>
    </citation>
    <scope>NUCLEOTIDE SEQUENCE [LARGE SCALE GENOMIC DNA]</scope>
    <source>
        <strain evidence="6">SN15 / ATCC MYA-4574 / FGSC 10173</strain>
    </source>
</reference>
<feature type="compositionally biased region" description="Basic and acidic residues" evidence="3">
    <location>
        <begin position="1261"/>
        <end position="1276"/>
    </location>
</feature>
<dbReference type="FunFam" id="3.40.50.2000:FF:000100">
    <property type="entry name" value="Glycosyltransferase family 1 protein"/>
    <property type="match status" value="1"/>
</dbReference>
<feature type="region of interest" description="Disordered" evidence="3">
    <location>
        <begin position="1028"/>
        <end position="1067"/>
    </location>
</feature>
<dbReference type="InterPro" id="IPR002213">
    <property type="entry name" value="UDP_glucos_trans"/>
</dbReference>
<sequence>MASLGDIKRQLSVLMDSIKTQGFKFEDAMPEEMQDHFQEMTALAEARAYITDMEARQKDLQAANVDLQVQLQAKQAEVDDQPTEFKALKVDLQQAGRHVDYWKDMLEHEERRANSFERKLAEAVRLQSVADDDARKISRLESQAKDYEAMAFKLLEENRRLADQYETEHDETLKLIEEKEDTATALRNYANKLEADAVQVDEHSEQVEDTLGSIIDTLEQQTQSAAEVANAKSAMFYSQRDFNDKLLSTLVSELTPLGRFYDQITGILGVYQNVIKDLTDPRSRTFYFPETLDSLLDGANDQLVVYQEVCHSVRNDPDIQRYGLAQEAVFARVDAIADVAARLSTNLHAFKADVSGYLDRLSNDSGACSRHESGLLTPTQSSFLFFPVMATQSTQEEGSLARDTVVRRSTPEQAQAVASAVTQNNTAEPLGNTSPFHDNDRVTSEIEDEVPPPAYGDIYGEIRSEKDGIGTSANVTDDGRVNIRVNQLNRRLSQVFSTTLHQQTQRVEDDLPRSTNVSSSLASAEGASLPPCLNVVIQVVGSRGDVQPFIALGKVLKETYGHRVRLATHPCFDSFVQENGLEFFSIGGDPSKLMAFMVKNPALMPGFRSLLSGDVARRRQDVAEYIEGCWRSCYESGNGLDADDLSGPTENESGLRSGTRPFVADCIIANPPSFAHIHCAEKLGIPLHIMFTMPYSPTQAFAHPLANIQSSNADRQLTNYISYALIELLSWQGLGDIINQFRAKCLSLDPVSVLWAPGMLQRLEVPHTYCWSPALIPKPKDWGPRISIAGFYFLNLASGYTPDVSLQAFLDAGAPPVYIGFGSIVLDDPNAMTELIFEAVKKTGQRVLLSKGWGGMGADELHVPDSPFWGAMVARAGAGPDSIPHKQLTADNLADAINFCLKPESLQRARTLADKITAERGSDKGAELFHQHLEADRLRCTIAPFRVAAWRVKRTSIRLSAFAAYTLANVGILDFDDVKLFRAQEYNTDEGPHDPVSGGFTTACRAASNMGVGIAELPTETFKALRVRPGSTSKVSSNSKSDASQGQSTIREDGLNEMPKPSRNNTSSIKIGVSQRQSGAHANKGIGRFTKALIQSPMELSVSFTKGFHNAPKLWGDDTVRPQERVSDFKTGMNALGREFAFGWYDGVTGLVTQPWKGAQKDGASGFVKGMGKGLAGFIAKPGAAVVGILGHSMKGVHKELQKMYVGNVENHIAASRVAQGHEEWLQSSEAEKQDVVVRWKLIQKYLKKRKTDDIVRDVLEAQRKSKPENAEEGRNGGRKTSVAQSTNGTDEVTQANSTTEELQEENDMSAAIRLSVQETRRGDIQDDTEAERAIRESVSQSQHNRQEAIDYEVLRQTMNRSEADAERQASEALEFEKQLKLVIAQSLNEKRQTRNSSEWQAHAEYSNINTTTNGGSLPLYVGKHVQGITQSAFEAQHQGEKTTHEKTEEEVVMEYVKKQSLLEAHHHSKGKGRALASEDLDDEELQRALSLSLSLSMQRHEHDV</sequence>
<dbReference type="KEGG" id="pno:SNOG_02306"/>
<dbReference type="InterPro" id="IPR003903">
    <property type="entry name" value="UIM_dom"/>
</dbReference>
<dbReference type="Proteomes" id="UP000001055">
    <property type="component" value="Unassembled WGS sequence"/>
</dbReference>
<evidence type="ECO:0000256" key="2">
    <source>
        <dbReference type="SAM" id="Coils"/>
    </source>
</evidence>
<dbReference type="InterPro" id="IPR050426">
    <property type="entry name" value="Glycosyltransferase_28"/>
</dbReference>
<dbReference type="GeneID" id="5969767"/>
<dbReference type="CDD" id="cd03784">
    <property type="entry name" value="GT1_Gtf-like"/>
    <property type="match status" value="1"/>
</dbReference>
<dbReference type="VEuPathDB" id="FungiDB:JI435_023060"/>
<gene>
    <name evidence="5" type="ORF">SNOG_02306</name>
</gene>
<keyword evidence="2" id="KW-0175">Coiled coil</keyword>
<dbReference type="GO" id="GO:0005975">
    <property type="term" value="P:carbohydrate metabolic process"/>
    <property type="evidence" value="ECO:0007669"/>
    <property type="project" value="InterPro"/>
</dbReference>
<feature type="compositionally biased region" description="Polar residues" evidence="3">
    <location>
        <begin position="1282"/>
        <end position="1301"/>
    </location>
</feature>
<evidence type="ECO:0000313" key="5">
    <source>
        <dbReference type="EMBL" id="EAT90518.2"/>
    </source>
</evidence>
<feature type="region of interest" description="Disordered" evidence="3">
    <location>
        <begin position="1261"/>
        <end position="1348"/>
    </location>
</feature>
<dbReference type="Pfam" id="PF03033">
    <property type="entry name" value="Glyco_transf_28"/>
    <property type="match status" value="1"/>
</dbReference>
<evidence type="ECO:0000256" key="3">
    <source>
        <dbReference type="SAM" id="MobiDB-lite"/>
    </source>
</evidence>
<dbReference type="PANTHER" id="PTHR48050:SF13">
    <property type="entry name" value="STEROL 3-BETA-GLUCOSYLTRANSFERASE UGT80A2"/>
    <property type="match status" value="1"/>
</dbReference>
<dbReference type="eggNOG" id="KOG1809">
    <property type="taxonomic scope" value="Eukaryota"/>
</dbReference>
<evidence type="ECO:0000259" key="4">
    <source>
        <dbReference type="Pfam" id="PF03033"/>
    </source>
</evidence>
<feature type="coiled-coil region" evidence="2">
    <location>
        <begin position="1352"/>
        <end position="1379"/>
    </location>
</feature>
<feature type="compositionally biased region" description="Low complexity" evidence="3">
    <location>
        <begin position="1031"/>
        <end position="1044"/>
    </location>
</feature>
<dbReference type="InterPro" id="IPR004276">
    <property type="entry name" value="GlycoTrans_28_N"/>
</dbReference>
<dbReference type="HOGENOM" id="CLU_000537_1_0_1"/>
<protein>
    <recommendedName>
        <fullName evidence="4">Glycosyltransferase family 28 N-terminal domain-containing protein</fullName>
    </recommendedName>
</protein>
<feature type="compositionally biased region" description="Basic and acidic residues" evidence="3">
    <location>
        <begin position="1319"/>
        <end position="1336"/>
    </location>
</feature>
<dbReference type="Gene3D" id="3.40.50.2000">
    <property type="entry name" value="Glycogen Phosphorylase B"/>
    <property type="match status" value="2"/>
</dbReference>
<dbReference type="GO" id="GO:0016906">
    <property type="term" value="F:sterol 3-beta-glucosyltransferase activity"/>
    <property type="evidence" value="ECO:0007669"/>
    <property type="project" value="UniProtKB-ARBA"/>
</dbReference>
<keyword evidence="1" id="KW-0808">Transferase</keyword>
<name>Q0V108_PHANO</name>
<accession>Q0V108</accession>
<dbReference type="VEuPathDB" id="FungiDB:JI435_301520"/>
<evidence type="ECO:0000313" key="6">
    <source>
        <dbReference type="Proteomes" id="UP000001055"/>
    </source>
</evidence>
<dbReference type="InParanoid" id="Q0V108"/>
<dbReference type="EMBL" id="CH445327">
    <property type="protein sequence ID" value="EAT90518.2"/>
    <property type="molecule type" value="Genomic_DNA"/>
</dbReference>
<feature type="domain" description="Glycosyltransferase family 28 N-terminal" evidence="4">
    <location>
        <begin position="535"/>
        <end position="600"/>
    </location>
</feature>
<proteinExistence type="predicted"/>
<organism evidence="5 6">
    <name type="scientific">Phaeosphaeria nodorum (strain SN15 / ATCC MYA-4574 / FGSC 10173)</name>
    <name type="common">Glume blotch fungus</name>
    <name type="synonym">Parastagonospora nodorum</name>
    <dbReference type="NCBI Taxonomy" id="321614"/>
    <lineage>
        <taxon>Eukaryota</taxon>
        <taxon>Fungi</taxon>
        <taxon>Dikarya</taxon>
        <taxon>Ascomycota</taxon>
        <taxon>Pezizomycotina</taxon>
        <taxon>Dothideomycetes</taxon>
        <taxon>Pleosporomycetidae</taxon>
        <taxon>Pleosporales</taxon>
        <taxon>Pleosporineae</taxon>
        <taxon>Phaeosphaeriaceae</taxon>
        <taxon>Parastagonospora</taxon>
    </lineage>
</organism>
<evidence type="ECO:0000256" key="1">
    <source>
        <dbReference type="ARBA" id="ARBA00022679"/>
    </source>
</evidence>
<dbReference type="RefSeq" id="XP_001792917.1">
    <property type="nucleotide sequence ID" value="XM_001792865.1"/>
</dbReference>